<feature type="domain" description="ABC transmembrane type-1" evidence="6">
    <location>
        <begin position="105"/>
        <end position="319"/>
    </location>
</feature>
<dbReference type="GO" id="GO:0055085">
    <property type="term" value="P:transmembrane transport"/>
    <property type="evidence" value="ECO:0007669"/>
    <property type="project" value="InterPro"/>
</dbReference>
<evidence type="ECO:0000256" key="1">
    <source>
        <dbReference type="ARBA" id="ARBA00004141"/>
    </source>
</evidence>
<dbReference type="SUPFAM" id="SSF161098">
    <property type="entry name" value="MetI-like"/>
    <property type="match status" value="1"/>
</dbReference>
<accession>A0A0F0L1L6</accession>
<dbReference type="Proteomes" id="UP000033725">
    <property type="component" value="Unassembled WGS sequence"/>
</dbReference>
<name>A0A0F0L1L6_9MICO</name>
<evidence type="ECO:0000313" key="8">
    <source>
        <dbReference type="Proteomes" id="UP000033725"/>
    </source>
</evidence>
<evidence type="ECO:0000313" key="7">
    <source>
        <dbReference type="EMBL" id="KJL27023.1"/>
    </source>
</evidence>
<evidence type="ECO:0000256" key="5">
    <source>
        <dbReference type="RuleBase" id="RU363032"/>
    </source>
</evidence>
<keyword evidence="4 5" id="KW-0472">Membrane</keyword>
<proteinExistence type="inferred from homology"/>
<dbReference type="Pfam" id="PF00528">
    <property type="entry name" value="BPD_transp_1"/>
    <property type="match status" value="1"/>
</dbReference>
<dbReference type="AlphaFoldDB" id="A0A0F0L1L6"/>
<feature type="transmembrane region" description="Helical" evidence="5">
    <location>
        <begin position="300"/>
        <end position="326"/>
    </location>
</feature>
<keyword evidence="3 5" id="KW-1133">Transmembrane helix</keyword>
<evidence type="ECO:0000256" key="4">
    <source>
        <dbReference type="ARBA" id="ARBA00023136"/>
    </source>
</evidence>
<keyword evidence="2 5" id="KW-0812">Transmembrane</keyword>
<gene>
    <name evidence="7" type="primary">dppB_1</name>
    <name evidence="7" type="ORF">RN51_00045</name>
</gene>
<evidence type="ECO:0000256" key="2">
    <source>
        <dbReference type="ARBA" id="ARBA00022692"/>
    </source>
</evidence>
<dbReference type="Gene3D" id="1.10.3720.10">
    <property type="entry name" value="MetI-like"/>
    <property type="match status" value="1"/>
</dbReference>
<dbReference type="OrthoDB" id="9778910at2"/>
<reference evidence="7 8" key="1">
    <citation type="submission" date="2015-02" db="EMBL/GenBank/DDBJ databases">
        <title>Draft genome sequences of ten Microbacterium spp. with emphasis on heavy metal contaminated environments.</title>
        <authorList>
            <person name="Corretto E."/>
        </authorList>
    </citation>
    <scope>NUCLEOTIDE SEQUENCE [LARGE SCALE GENOMIC DNA]</scope>
    <source>
        <strain evidence="7 8">BEL163</strain>
    </source>
</reference>
<comment type="caution">
    <text evidence="7">The sequence shown here is derived from an EMBL/GenBank/DDBJ whole genome shotgun (WGS) entry which is preliminary data.</text>
</comment>
<feature type="transmembrane region" description="Helical" evidence="5">
    <location>
        <begin position="153"/>
        <end position="174"/>
    </location>
</feature>
<evidence type="ECO:0000259" key="6">
    <source>
        <dbReference type="PROSITE" id="PS50928"/>
    </source>
</evidence>
<feature type="transmembrane region" description="Helical" evidence="5">
    <location>
        <begin position="104"/>
        <end position="132"/>
    </location>
</feature>
<keyword evidence="5" id="KW-0813">Transport</keyword>
<evidence type="ECO:0000256" key="3">
    <source>
        <dbReference type="ARBA" id="ARBA00022989"/>
    </source>
</evidence>
<feature type="transmembrane region" description="Helical" evidence="5">
    <location>
        <begin position="259"/>
        <end position="280"/>
    </location>
</feature>
<dbReference type="EMBL" id="JYIV01000006">
    <property type="protein sequence ID" value="KJL27023.1"/>
    <property type="molecule type" value="Genomic_DNA"/>
</dbReference>
<dbReference type="InterPro" id="IPR035906">
    <property type="entry name" value="MetI-like_sf"/>
</dbReference>
<comment type="subcellular location">
    <subcellularLocation>
        <location evidence="5">Cell membrane</location>
        <topology evidence="5">Multi-pass membrane protein</topology>
    </subcellularLocation>
    <subcellularLocation>
        <location evidence="1">Membrane</location>
        <topology evidence="1">Multi-pass membrane protein</topology>
    </subcellularLocation>
</comment>
<comment type="similarity">
    <text evidence="5">Belongs to the binding-protein-dependent transport system permease family.</text>
</comment>
<protein>
    <submittedName>
        <fullName evidence="7">Dipeptide transport system permease protein DppB</fullName>
    </submittedName>
</protein>
<dbReference type="PANTHER" id="PTHR43376">
    <property type="entry name" value="OLIGOPEPTIDE TRANSPORT SYSTEM PERMEASE PROTEIN"/>
    <property type="match status" value="1"/>
</dbReference>
<dbReference type="RefSeq" id="WP_045262043.1">
    <property type="nucleotide sequence ID" value="NZ_JYIV01000006.1"/>
</dbReference>
<feature type="transmembrane region" description="Helical" evidence="5">
    <location>
        <begin position="194"/>
        <end position="217"/>
    </location>
</feature>
<dbReference type="CDD" id="cd06261">
    <property type="entry name" value="TM_PBP2"/>
    <property type="match status" value="1"/>
</dbReference>
<dbReference type="PROSITE" id="PS50928">
    <property type="entry name" value="ABC_TM1"/>
    <property type="match status" value="1"/>
</dbReference>
<dbReference type="PANTHER" id="PTHR43376:SF1">
    <property type="entry name" value="OLIGOPEPTIDE TRANSPORT SYSTEM PERMEASE PROTEIN"/>
    <property type="match status" value="1"/>
</dbReference>
<dbReference type="PATRIC" id="fig|82380.10.peg.44"/>
<dbReference type="GO" id="GO:0005886">
    <property type="term" value="C:plasma membrane"/>
    <property type="evidence" value="ECO:0007669"/>
    <property type="project" value="UniProtKB-SubCell"/>
</dbReference>
<dbReference type="InterPro" id="IPR000515">
    <property type="entry name" value="MetI-like"/>
</dbReference>
<organism evidence="7 8">
    <name type="scientific">Microbacterium oxydans</name>
    <dbReference type="NCBI Taxonomy" id="82380"/>
    <lineage>
        <taxon>Bacteria</taxon>
        <taxon>Bacillati</taxon>
        <taxon>Actinomycetota</taxon>
        <taxon>Actinomycetes</taxon>
        <taxon>Micrococcales</taxon>
        <taxon>Microbacteriaceae</taxon>
        <taxon>Microbacterium</taxon>
    </lineage>
</organism>
<sequence length="334" mass="36203">MKFWMRRIAFYIITLWAAISLNFLLPRLLPGDPAAIMLGKLRRANGGRPLSEETVKAITSILGAEKGSTLWDQYLAYWGRLLHGDLGVSSTRYPAPVGELIAAALPWTVTLVGAATIISFVLGIIAGAWAGWFRGTWVDQLVPVTTFLQSIPYFWLALVLVAVFSVQLGLLPIIGGYDVFEFPAGPEWTPAFFASAFVHALLPAATIVISSVGGWLLGMRNMMVQTMAEDYVLTAEAKGLRPSRIRAAYAARNASIPSLAGFGIALGFVVAGSIVTEQVFSYPGLGKLMIQSVQGLDYALMQGVFLVITLTVLAANFLIDLLYGFIDPRVRRDG</sequence>